<protein>
    <submittedName>
        <fullName evidence="1">Uncharacterized protein</fullName>
    </submittedName>
</protein>
<organism evidence="1 2">
    <name type="scientific">Ixodes persulcatus</name>
    <name type="common">Taiga tick</name>
    <dbReference type="NCBI Taxonomy" id="34615"/>
    <lineage>
        <taxon>Eukaryota</taxon>
        <taxon>Metazoa</taxon>
        <taxon>Ecdysozoa</taxon>
        <taxon>Arthropoda</taxon>
        <taxon>Chelicerata</taxon>
        <taxon>Arachnida</taxon>
        <taxon>Acari</taxon>
        <taxon>Parasitiformes</taxon>
        <taxon>Ixodida</taxon>
        <taxon>Ixodoidea</taxon>
        <taxon>Ixodidae</taxon>
        <taxon>Ixodinae</taxon>
        <taxon>Ixodes</taxon>
    </lineage>
</organism>
<sequence>MIVTKHNTTRFDEQIQLKIDGTAILKAPNLKILGVTFERNGGAETWIKQTKTQWSDELNLLRKLTTKAWGAQAVLLKRLHRTLLVSKAVYCLSYLRLKRVQEETLNVLNRSATRVITGLPKLTPLAKLEKAAQVNKVREIADEMVLGQLKRLSR</sequence>
<evidence type="ECO:0000313" key="2">
    <source>
        <dbReference type="Proteomes" id="UP000805193"/>
    </source>
</evidence>
<accession>A0AC60R0Y4</accession>
<keyword evidence="2" id="KW-1185">Reference proteome</keyword>
<gene>
    <name evidence="1" type="ORF">HPB47_017033</name>
</gene>
<name>A0AC60R0Y4_IXOPE</name>
<dbReference type="EMBL" id="JABSTQ010000586">
    <property type="protein sequence ID" value="KAG0445306.1"/>
    <property type="molecule type" value="Genomic_DNA"/>
</dbReference>
<proteinExistence type="predicted"/>
<evidence type="ECO:0000313" key="1">
    <source>
        <dbReference type="EMBL" id="KAG0445306.1"/>
    </source>
</evidence>
<reference evidence="1 2" key="1">
    <citation type="journal article" date="2020" name="Cell">
        <title>Large-Scale Comparative Analyses of Tick Genomes Elucidate Their Genetic Diversity and Vector Capacities.</title>
        <authorList>
            <consortium name="Tick Genome and Microbiome Consortium (TIGMIC)"/>
            <person name="Jia N."/>
            <person name="Wang J."/>
            <person name="Shi W."/>
            <person name="Du L."/>
            <person name="Sun Y."/>
            <person name="Zhan W."/>
            <person name="Jiang J.F."/>
            <person name="Wang Q."/>
            <person name="Zhang B."/>
            <person name="Ji P."/>
            <person name="Bell-Sakyi L."/>
            <person name="Cui X.M."/>
            <person name="Yuan T.T."/>
            <person name="Jiang B.G."/>
            <person name="Yang W.F."/>
            <person name="Lam T.T."/>
            <person name="Chang Q.C."/>
            <person name="Ding S.J."/>
            <person name="Wang X.J."/>
            <person name="Zhu J.G."/>
            <person name="Ruan X.D."/>
            <person name="Zhao L."/>
            <person name="Wei J.T."/>
            <person name="Ye R.Z."/>
            <person name="Que T.C."/>
            <person name="Du C.H."/>
            <person name="Zhou Y.H."/>
            <person name="Cheng J.X."/>
            <person name="Dai P.F."/>
            <person name="Guo W.B."/>
            <person name="Han X.H."/>
            <person name="Huang E.J."/>
            <person name="Li L.F."/>
            <person name="Wei W."/>
            <person name="Gao Y.C."/>
            <person name="Liu J.Z."/>
            <person name="Shao H.Z."/>
            <person name="Wang X."/>
            <person name="Wang C.C."/>
            <person name="Yang T.C."/>
            <person name="Huo Q.B."/>
            <person name="Li W."/>
            <person name="Chen H.Y."/>
            <person name="Chen S.E."/>
            <person name="Zhou L.G."/>
            <person name="Ni X.B."/>
            <person name="Tian J.H."/>
            <person name="Sheng Y."/>
            <person name="Liu T."/>
            <person name="Pan Y.S."/>
            <person name="Xia L.Y."/>
            <person name="Li J."/>
            <person name="Zhao F."/>
            <person name="Cao W.C."/>
        </authorList>
    </citation>
    <scope>NUCLEOTIDE SEQUENCE [LARGE SCALE GENOMIC DNA]</scope>
    <source>
        <strain evidence="1">Iper-2018</strain>
    </source>
</reference>
<comment type="caution">
    <text evidence="1">The sequence shown here is derived from an EMBL/GenBank/DDBJ whole genome shotgun (WGS) entry which is preliminary data.</text>
</comment>
<dbReference type="Proteomes" id="UP000805193">
    <property type="component" value="Unassembled WGS sequence"/>
</dbReference>